<organism evidence="1 2">
    <name type="scientific">Endomicrobium trichonymphae</name>
    <dbReference type="NCBI Taxonomy" id="1408204"/>
    <lineage>
        <taxon>Bacteria</taxon>
        <taxon>Pseudomonadati</taxon>
        <taxon>Elusimicrobiota</taxon>
        <taxon>Endomicrobiia</taxon>
        <taxon>Endomicrobiales</taxon>
        <taxon>Endomicrobiaceae</taxon>
        <taxon>Candidatus Endomicrobiellum</taxon>
    </lineage>
</organism>
<sequence length="66" mass="7701">MIKCPCVKHKNNDNNLSVLLQTKCKTLRLYCLANVERFRIMMLLNLLNASDFTLYGKDNRKLRQAA</sequence>
<proteinExistence type="predicted"/>
<keyword evidence="2" id="KW-1185">Reference proteome</keyword>
<protein>
    <submittedName>
        <fullName evidence="1">Uncharacterized protein</fullName>
    </submittedName>
</protein>
<evidence type="ECO:0000313" key="2">
    <source>
        <dbReference type="Proteomes" id="UP000095237"/>
    </source>
</evidence>
<dbReference type="EMBL" id="LNVX01000168">
    <property type="protein sequence ID" value="OEG71564.1"/>
    <property type="molecule type" value="Genomic_DNA"/>
</dbReference>
<reference evidence="1 2" key="1">
    <citation type="submission" date="2015-11" db="EMBL/GenBank/DDBJ databases">
        <title>Evidence for parallel genomic evolution in an endosymbiosis of termite gut flagellates.</title>
        <authorList>
            <person name="Zheng H."/>
        </authorList>
    </citation>
    <scope>NUCLEOTIDE SEQUENCE [LARGE SCALE GENOMIC DNA]</scope>
    <source>
        <strain evidence="1 2">CET450</strain>
    </source>
</reference>
<dbReference type="AlphaFoldDB" id="A0A1E5IM52"/>
<accession>A0A1E5IM52</accession>
<evidence type="ECO:0000313" key="1">
    <source>
        <dbReference type="EMBL" id="OEG71564.1"/>
    </source>
</evidence>
<gene>
    <name evidence="1" type="ORF">ATZ36_02645</name>
</gene>
<comment type="caution">
    <text evidence="1">The sequence shown here is derived from an EMBL/GenBank/DDBJ whole genome shotgun (WGS) entry which is preliminary data.</text>
</comment>
<name>A0A1E5IM52_ENDTX</name>
<dbReference type="Proteomes" id="UP000095237">
    <property type="component" value="Unassembled WGS sequence"/>
</dbReference>